<feature type="compositionally biased region" description="Polar residues" evidence="2">
    <location>
        <begin position="84"/>
        <end position="101"/>
    </location>
</feature>
<comment type="similarity">
    <text evidence="1">Belongs to the PRR15 family.</text>
</comment>
<organism evidence="3 4">
    <name type="scientific">Sinocyclocheilus anshuiensis</name>
    <dbReference type="NCBI Taxonomy" id="1608454"/>
    <lineage>
        <taxon>Eukaryota</taxon>
        <taxon>Metazoa</taxon>
        <taxon>Chordata</taxon>
        <taxon>Craniata</taxon>
        <taxon>Vertebrata</taxon>
        <taxon>Euteleostomi</taxon>
        <taxon>Actinopterygii</taxon>
        <taxon>Neopterygii</taxon>
        <taxon>Teleostei</taxon>
        <taxon>Ostariophysi</taxon>
        <taxon>Cypriniformes</taxon>
        <taxon>Cyprinidae</taxon>
        <taxon>Cyprininae</taxon>
        <taxon>Sinocyclocheilus</taxon>
    </lineage>
</organism>
<dbReference type="Proteomes" id="UP000472260">
    <property type="component" value="Unassembled WGS sequence"/>
</dbReference>
<dbReference type="AlphaFoldDB" id="A0A671M6A8"/>
<reference evidence="3" key="2">
    <citation type="submission" date="2025-09" db="UniProtKB">
        <authorList>
            <consortium name="Ensembl"/>
        </authorList>
    </citation>
    <scope>IDENTIFICATION</scope>
</reference>
<dbReference type="Ensembl" id="ENSSANT00000029523.1">
    <property type="protein sequence ID" value="ENSSANP00000027728.1"/>
    <property type="gene ID" value="ENSSANG00000014231.1"/>
</dbReference>
<evidence type="ECO:0000313" key="4">
    <source>
        <dbReference type="Proteomes" id="UP000472260"/>
    </source>
</evidence>
<protein>
    <submittedName>
        <fullName evidence="3">Uncharacterized protein</fullName>
    </submittedName>
</protein>
<name>A0A671M6A8_9TELE</name>
<reference evidence="3" key="1">
    <citation type="submission" date="2025-08" db="UniProtKB">
        <authorList>
            <consortium name="Ensembl"/>
        </authorList>
    </citation>
    <scope>IDENTIFICATION</scope>
</reference>
<evidence type="ECO:0000256" key="2">
    <source>
        <dbReference type="SAM" id="MobiDB-lite"/>
    </source>
</evidence>
<sequence length="137" mass="15132">MYPMKGGDIGLKIAPWWRSFVGKRRKAARESAATLEQDLRNQPSAGSTQHPSAEPDQQLTSPTRPTKEVDNCLPSDETYDDSAVQPTFNESSNRRNLTVSRSGRFKEKRKTRVSLPQNNGGDGKPAAAKSTDVQSTR</sequence>
<proteinExistence type="inferred from homology"/>
<evidence type="ECO:0000256" key="1">
    <source>
        <dbReference type="ARBA" id="ARBA00010096"/>
    </source>
</evidence>
<feature type="region of interest" description="Disordered" evidence="2">
    <location>
        <begin position="27"/>
        <end position="137"/>
    </location>
</feature>
<dbReference type="InterPro" id="IPR028237">
    <property type="entry name" value="PRR15"/>
</dbReference>
<keyword evidence="4" id="KW-1185">Reference proteome</keyword>
<accession>A0A671M6A8</accession>
<dbReference type="PANTHER" id="PTHR14581">
    <property type="match status" value="1"/>
</dbReference>
<feature type="compositionally biased region" description="Polar residues" evidence="2">
    <location>
        <begin position="40"/>
        <end position="64"/>
    </location>
</feature>
<evidence type="ECO:0000313" key="3">
    <source>
        <dbReference type="Ensembl" id="ENSSANP00000027728.1"/>
    </source>
</evidence>
<dbReference type="Pfam" id="PF15321">
    <property type="entry name" value="ATAD4"/>
    <property type="match status" value="1"/>
</dbReference>
<dbReference type="PANTHER" id="PTHR14581:SF4">
    <property type="entry name" value="PROLINE-RICH PROTEIN 15"/>
    <property type="match status" value="1"/>
</dbReference>